<accession>A0A1G1Z0F4</accession>
<name>A0A1G1Z0F4_9BACT</name>
<protein>
    <recommendedName>
        <fullName evidence="1">Peptidase S74 domain-containing protein</fullName>
    </recommendedName>
</protein>
<dbReference type="Proteomes" id="UP000177408">
    <property type="component" value="Unassembled WGS sequence"/>
</dbReference>
<proteinExistence type="predicted"/>
<dbReference type="InterPro" id="IPR030392">
    <property type="entry name" value="S74_ICA"/>
</dbReference>
<feature type="domain" description="Peptidase S74" evidence="1">
    <location>
        <begin position="674"/>
        <end position="763"/>
    </location>
</feature>
<reference evidence="2 3" key="1">
    <citation type="journal article" date="2016" name="Nat. Commun.">
        <title>Thousands of microbial genomes shed light on interconnected biogeochemical processes in an aquifer system.</title>
        <authorList>
            <person name="Anantharaman K."/>
            <person name="Brown C.T."/>
            <person name="Hug L.A."/>
            <person name="Sharon I."/>
            <person name="Castelle C.J."/>
            <person name="Probst A.J."/>
            <person name="Thomas B.C."/>
            <person name="Singh A."/>
            <person name="Wilkins M.J."/>
            <person name="Karaoz U."/>
            <person name="Brodie E.L."/>
            <person name="Williams K.H."/>
            <person name="Hubbard S.S."/>
            <person name="Banfield J.F."/>
        </authorList>
    </citation>
    <scope>NUCLEOTIDE SEQUENCE [LARGE SCALE GENOMIC DNA]</scope>
</reference>
<organism evidence="2 3">
    <name type="scientific">Candidatus Buchananbacteria bacterium RIFCSPLOWO2_02_FULL_46_11b</name>
    <dbReference type="NCBI Taxonomy" id="1797548"/>
    <lineage>
        <taxon>Bacteria</taxon>
        <taxon>Candidatus Buchananiibacteriota</taxon>
    </lineage>
</organism>
<dbReference type="AlphaFoldDB" id="A0A1G1Z0F4"/>
<feature type="non-terminal residue" evidence="2">
    <location>
        <position position="881"/>
    </location>
</feature>
<comment type="caution">
    <text evidence="2">The sequence shown here is derived from an EMBL/GenBank/DDBJ whole genome shotgun (WGS) entry which is preliminary data.</text>
</comment>
<gene>
    <name evidence="2" type="ORF">A3H67_04500</name>
</gene>
<evidence type="ECO:0000313" key="3">
    <source>
        <dbReference type="Proteomes" id="UP000177408"/>
    </source>
</evidence>
<dbReference type="EMBL" id="MHIR01000027">
    <property type="protein sequence ID" value="OGY57370.1"/>
    <property type="molecule type" value="Genomic_DNA"/>
</dbReference>
<sequence>MNIHQPQLNKKFLKLALLSAVLAIFVFGLKIMAPTETRAASGINTQLNYQGKLTSSAGTQVSDASWNFRFRIYSASSGGTLLWTERWTSTTTRAATVNGIFSVALDSLANTGDNADLLPDINWNSDSLYLQVDLDADNNGTWEESFDTRKRLTSSAYAFNADMLDGYNATTTAAASSTIPVFDKNLILNLFSGGVSSTWATSTNLYVGANATTTNRLVVGSTNPTNNWGGLWVGGNSWFNGSATTTGVLTVNEYATTTGGFFTQSSGWFGQSATSSKSLYVGSQLNVATTSPWAGYEFALTGNQVLTGNLFGLGFGQFNNVSTTDTLYAGGYASTTGGLFTQSNLRVGGNATTTNRLVVGSVNPTNNYGSLWVGGNAWFNGVATTTKSFWIATTTNSETGVIYSGTDRFIHRYGGLYNTFVGRNAGNFSLTPSIAWGNTGVGEDSLKNLSTGERNTALGHLTLLNNSTGSYNTAQGHAAMQNNFTGSFNTAQGIFSLYDTTGSYNTAQGAWSLSDNSTATSSVGIGAYVLQKQTTGAANTALGFNAGWGGDGQFKNITGKRNVFIGWNSGPTLTNLENSIAIGASSTVALSNALALGGTGSMAVNVGLNTDSPFYQLHVNQLTNATTSLYVLGNSRFEGNATTTGTLTVVTSDSQTATANMYIDANGLIHTATSARRFKTGINYSAVNSDWVYQMKPVAFTEISTGNPYIGFIAEDMAAVDPRFASYDSSGQILGVEWNAVASALTAAIQNLHQQVSNLSLAVGVAPAPTSAPLAVIDNPDLAIDTLVVRQAATFYGTIYVRGQAGFESRVVFNDDIEVKGKIYASPDQAGTAVILANATSTEVVFAKEYQIVPKIVATARKPVALGIIDQTIKGFRVFVN</sequence>
<evidence type="ECO:0000313" key="2">
    <source>
        <dbReference type="EMBL" id="OGY57370.1"/>
    </source>
</evidence>
<evidence type="ECO:0000259" key="1">
    <source>
        <dbReference type="PROSITE" id="PS51688"/>
    </source>
</evidence>
<dbReference type="PROSITE" id="PS51688">
    <property type="entry name" value="ICA"/>
    <property type="match status" value="1"/>
</dbReference>